<reference evidence="1" key="1">
    <citation type="submission" date="2020-08" db="EMBL/GenBank/DDBJ databases">
        <title>Genome public.</title>
        <authorList>
            <person name="Liu C."/>
            <person name="Sun Q."/>
        </authorList>
    </citation>
    <scope>NUCLEOTIDE SEQUENCE</scope>
    <source>
        <strain evidence="1">NSJ-51</strain>
    </source>
</reference>
<dbReference type="InterPro" id="IPR048813">
    <property type="entry name" value="GP7-like"/>
</dbReference>
<dbReference type="RefSeq" id="WP_186908848.1">
    <property type="nucleotide sequence ID" value="NZ_JACOPP010000035.1"/>
</dbReference>
<evidence type="ECO:0000313" key="1">
    <source>
        <dbReference type="EMBL" id="MBC5735057.1"/>
    </source>
</evidence>
<name>A0A8J6JGV9_9FIRM</name>
<gene>
    <name evidence="1" type="ORF">H8S57_15175</name>
</gene>
<accession>A0A8J6JGV9</accession>
<dbReference type="AlphaFoldDB" id="A0A8J6JGV9"/>
<sequence length="335" mass="35291">MAITLAEAKVGMADKVDQQIIDMFRRSSLLLDRMTFDNCISPGTGGSTLAYGYIQLKTPSTAAVRTINTEYTANEAKREKKSTNAIIMGGSFEVDRVLQNTSGAVDELAFQAEQKIKATANYFHNLVINGTSASSGAGYVTSTFDGLKKLLSGTSNEITSTVSLTSASELDSNCNAFLDELDGFLMALDGVPSMLLMNSKMLTRVRGCARRAGYYDRTKDDFGRYVETYNGIPLMDAGKYYNGSATTEVIADTAASASAAGTTDIYAVCLGLDGFHGISPTGTGVINNYMPDLSAPGAVKKGEVELVAGVALKNTLKAARLTGIAITPKTGSSGG</sequence>
<dbReference type="EMBL" id="JACOPP010000035">
    <property type="protein sequence ID" value="MBC5735057.1"/>
    <property type="molecule type" value="Genomic_DNA"/>
</dbReference>
<organism evidence="1 2">
    <name type="scientific">Lawsonibacter hominis</name>
    <dbReference type="NCBI Taxonomy" id="2763053"/>
    <lineage>
        <taxon>Bacteria</taxon>
        <taxon>Bacillati</taxon>
        <taxon>Bacillota</taxon>
        <taxon>Clostridia</taxon>
        <taxon>Eubacteriales</taxon>
        <taxon>Oscillospiraceae</taxon>
        <taxon>Lawsonibacter</taxon>
    </lineage>
</organism>
<comment type="caution">
    <text evidence="1">The sequence shown here is derived from an EMBL/GenBank/DDBJ whole genome shotgun (WGS) entry which is preliminary data.</text>
</comment>
<dbReference type="NCBIfam" id="NF045672">
    <property type="entry name" value="MCP_gp7_epsi_15"/>
    <property type="match status" value="1"/>
</dbReference>
<proteinExistence type="predicted"/>
<evidence type="ECO:0000313" key="2">
    <source>
        <dbReference type="Proteomes" id="UP000661435"/>
    </source>
</evidence>
<dbReference type="Pfam" id="PF17236">
    <property type="entry name" value="SU10_MCP"/>
    <property type="match status" value="1"/>
</dbReference>
<dbReference type="Proteomes" id="UP000661435">
    <property type="component" value="Unassembled WGS sequence"/>
</dbReference>
<protein>
    <submittedName>
        <fullName evidence="1">Phage capsid protein</fullName>
    </submittedName>
</protein>
<dbReference type="InterPro" id="IPR035198">
    <property type="entry name" value="SU10_MCP"/>
</dbReference>
<keyword evidence="2" id="KW-1185">Reference proteome</keyword>